<evidence type="ECO:0000313" key="2">
    <source>
        <dbReference type="WBParaSite" id="PS1159_v2.g14556.t1"/>
    </source>
</evidence>
<accession>A0AC35F7C9</accession>
<name>A0AC35F7C9_9BILA</name>
<evidence type="ECO:0000313" key="1">
    <source>
        <dbReference type="Proteomes" id="UP000887580"/>
    </source>
</evidence>
<reference evidence="2" key="1">
    <citation type="submission" date="2022-11" db="UniProtKB">
        <authorList>
            <consortium name="WormBaseParasite"/>
        </authorList>
    </citation>
    <scope>IDENTIFICATION</scope>
</reference>
<dbReference type="Proteomes" id="UP000887580">
    <property type="component" value="Unplaced"/>
</dbReference>
<protein>
    <submittedName>
        <fullName evidence="2">BACK domain-containing protein</fullName>
    </submittedName>
</protein>
<organism evidence="1 2">
    <name type="scientific">Panagrolaimus sp. PS1159</name>
    <dbReference type="NCBI Taxonomy" id="55785"/>
    <lineage>
        <taxon>Eukaryota</taxon>
        <taxon>Metazoa</taxon>
        <taxon>Ecdysozoa</taxon>
        <taxon>Nematoda</taxon>
        <taxon>Chromadorea</taxon>
        <taxon>Rhabditida</taxon>
        <taxon>Tylenchina</taxon>
        <taxon>Panagrolaimomorpha</taxon>
        <taxon>Panagrolaimoidea</taxon>
        <taxon>Panagrolaimidae</taxon>
        <taxon>Panagrolaimus</taxon>
    </lineage>
</organism>
<dbReference type="WBParaSite" id="PS1159_v2.g14556.t1">
    <property type="protein sequence ID" value="PS1159_v2.g14556.t1"/>
    <property type="gene ID" value="PS1159_v2.g14556"/>
</dbReference>
<proteinExistence type="predicted"/>
<sequence length="231" mass="27419">DMAEFYAVPFLKEFCEKFLMKMEYNIESIEEMFDFSQKYSVSNMKQELKRYIRSNIGEVTSTERLLSYKKPFVDFLFSTDSDKGKHFEAVYKWTEHQVLEQHDPEDKSFNLLEAVKAELRETFPQIFSIDGIWWEYDFKTRMEYDFLMNFVIEKAEKQALQKQKMSSDAETFNIADCIKADLIEVIPNASFNRMEKSFLMNFVVAKGIITEEQANHVSDTRSKIFLSLFDE</sequence>